<name>A0A4R9BNT3_9MICO</name>
<evidence type="ECO:0000259" key="11">
    <source>
        <dbReference type="Pfam" id="PF07730"/>
    </source>
</evidence>
<comment type="caution">
    <text evidence="12">The sequence shown here is derived from an EMBL/GenBank/DDBJ whole genome shotgun (WGS) entry which is preliminary data.</text>
</comment>
<evidence type="ECO:0000256" key="4">
    <source>
        <dbReference type="ARBA" id="ARBA00022679"/>
    </source>
</evidence>
<evidence type="ECO:0000256" key="8">
    <source>
        <dbReference type="ARBA" id="ARBA00023012"/>
    </source>
</evidence>
<dbReference type="PANTHER" id="PTHR24421:SF10">
    <property type="entry name" value="NITRATE_NITRITE SENSOR PROTEIN NARQ"/>
    <property type="match status" value="1"/>
</dbReference>
<keyword evidence="7" id="KW-0067">ATP-binding</keyword>
<evidence type="ECO:0000256" key="7">
    <source>
        <dbReference type="ARBA" id="ARBA00022840"/>
    </source>
</evidence>
<keyword evidence="9" id="KW-0812">Transmembrane</keyword>
<accession>A0A4R9BNT3</accession>
<evidence type="ECO:0000313" key="13">
    <source>
        <dbReference type="Proteomes" id="UP000298468"/>
    </source>
</evidence>
<dbReference type="SUPFAM" id="SSF55874">
    <property type="entry name" value="ATPase domain of HSP90 chaperone/DNA topoisomerase II/histidine kinase"/>
    <property type="match status" value="1"/>
</dbReference>
<evidence type="ECO:0000259" key="10">
    <source>
        <dbReference type="Pfam" id="PF02518"/>
    </source>
</evidence>
<evidence type="ECO:0000256" key="6">
    <source>
        <dbReference type="ARBA" id="ARBA00022777"/>
    </source>
</evidence>
<dbReference type="GO" id="GO:0046983">
    <property type="term" value="F:protein dimerization activity"/>
    <property type="evidence" value="ECO:0007669"/>
    <property type="project" value="InterPro"/>
</dbReference>
<dbReference type="Pfam" id="PF02518">
    <property type="entry name" value="HATPase_c"/>
    <property type="match status" value="1"/>
</dbReference>
<keyword evidence="4" id="KW-0808">Transferase</keyword>
<evidence type="ECO:0000313" key="12">
    <source>
        <dbReference type="EMBL" id="TFD87035.1"/>
    </source>
</evidence>
<feature type="domain" description="Signal transduction histidine kinase subgroup 3 dimerisation and phosphoacceptor" evidence="11">
    <location>
        <begin position="232"/>
        <end position="297"/>
    </location>
</feature>
<dbReference type="PANTHER" id="PTHR24421">
    <property type="entry name" value="NITRATE/NITRITE SENSOR PROTEIN NARX-RELATED"/>
    <property type="match status" value="1"/>
</dbReference>
<dbReference type="GO" id="GO:0005524">
    <property type="term" value="F:ATP binding"/>
    <property type="evidence" value="ECO:0007669"/>
    <property type="project" value="UniProtKB-KW"/>
</dbReference>
<keyword evidence="6 12" id="KW-0418">Kinase</keyword>
<keyword evidence="13" id="KW-1185">Reference proteome</keyword>
<evidence type="ECO:0000256" key="1">
    <source>
        <dbReference type="ARBA" id="ARBA00000085"/>
    </source>
</evidence>
<keyword evidence="9" id="KW-0472">Membrane</keyword>
<dbReference type="GO" id="GO:0000155">
    <property type="term" value="F:phosphorelay sensor kinase activity"/>
    <property type="evidence" value="ECO:0007669"/>
    <property type="project" value="InterPro"/>
</dbReference>
<keyword evidence="3" id="KW-0597">Phosphoprotein</keyword>
<dbReference type="InterPro" id="IPR036890">
    <property type="entry name" value="HATPase_C_sf"/>
</dbReference>
<evidence type="ECO:0000256" key="3">
    <source>
        <dbReference type="ARBA" id="ARBA00022553"/>
    </source>
</evidence>
<keyword evidence="9" id="KW-1133">Transmembrane helix</keyword>
<dbReference type="InterPro" id="IPR003594">
    <property type="entry name" value="HATPase_dom"/>
</dbReference>
<sequence length="448" mass="47946">MQPPTLENVTNSQRSGPAAQAAAFSAASSARGVPTAVPGAPHLAPWSRIWRYLLAGGIGLTLWCTVILTYSRPSAEFTSGEEAVVRGFIILDLLVGLVALAVLPLRRRHPVITSAVVAGLTVVSSFAVGAAALAVVSMSTRRRWKPAVAIGFVWVAGTMLYAMVLRPRVPGTTSDLAFTWAGGGLAVAIYAVCVSTGYYIGARRELLLSLRERAENAEREQNLRENSARESERTRIAREMHDVLAHRISLVSLHAGALSYRTDLSRDETAEAATVIQNNAQLALTELRQILGVLRSSDGDTHAEPPQPTLAELPALLADSREAGMDITLTAVEIDLSDGASGWGHNGLSDSVSRTAYRIVQEALTNARKHAGSAPVDLVLEKRVDQLLVVVRNPRGREMATARGETELRGSGVGLLGLRERAELSGGSLDYGIDRGDRFVVTARLPWA</sequence>
<feature type="transmembrane region" description="Helical" evidence="9">
    <location>
        <begin position="177"/>
        <end position="201"/>
    </location>
</feature>
<dbReference type="OrthoDB" id="227596at2"/>
<feature type="transmembrane region" description="Helical" evidence="9">
    <location>
        <begin position="49"/>
        <end position="71"/>
    </location>
</feature>
<dbReference type="Pfam" id="PF07730">
    <property type="entry name" value="HisKA_3"/>
    <property type="match status" value="1"/>
</dbReference>
<reference evidence="12 13" key="1">
    <citation type="submission" date="2019-03" db="EMBL/GenBank/DDBJ databases">
        <title>Genomics of glacier-inhabiting Cryobacterium strains.</title>
        <authorList>
            <person name="Liu Q."/>
            <person name="Xin Y.-H."/>
        </authorList>
    </citation>
    <scope>NUCLEOTIDE SEQUENCE [LARGE SCALE GENOMIC DNA]</scope>
    <source>
        <strain evidence="12 13">Sr59</strain>
    </source>
</reference>
<feature type="transmembrane region" description="Helical" evidence="9">
    <location>
        <begin position="83"/>
        <end position="105"/>
    </location>
</feature>
<evidence type="ECO:0000256" key="2">
    <source>
        <dbReference type="ARBA" id="ARBA00012438"/>
    </source>
</evidence>
<gene>
    <name evidence="12" type="ORF">E3T61_14320</name>
</gene>
<feature type="transmembrane region" description="Helical" evidence="9">
    <location>
        <begin position="111"/>
        <end position="135"/>
    </location>
</feature>
<protein>
    <recommendedName>
        <fullName evidence="2">histidine kinase</fullName>
        <ecNumber evidence="2">2.7.13.3</ecNumber>
    </recommendedName>
</protein>
<evidence type="ECO:0000256" key="9">
    <source>
        <dbReference type="SAM" id="Phobius"/>
    </source>
</evidence>
<dbReference type="InterPro" id="IPR050482">
    <property type="entry name" value="Sensor_HK_TwoCompSys"/>
</dbReference>
<dbReference type="AlphaFoldDB" id="A0A4R9BNT3"/>
<dbReference type="Gene3D" id="1.20.5.1930">
    <property type="match status" value="1"/>
</dbReference>
<organism evidence="12 13">
    <name type="scientific">Cryobacterium lactosi</name>
    <dbReference type="NCBI Taxonomy" id="1259202"/>
    <lineage>
        <taxon>Bacteria</taxon>
        <taxon>Bacillati</taxon>
        <taxon>Actinomycetota</taxon>
        <taxon>Actinomycetes</taxon>
        <taxon>Micrococcales</taxon>
        <taxon>Microbacteriaceae</taxon>
        <taxon>Cryobacterium</taxon>
    </lineage>
</organism>
<evidence type="ECO:0000256" key="5">
    <source>
        <dbReference type="ARBA" id="ARBA00022741"/>
    </source>
</evidence>
<dbReference type="EMBL" id="SOHM01000031">
    <property type="protein sequence ID" value="TFD87035.1"/>
    <property type="molecule type" value="Genomic_DNA"/>
</dbReference>
<comment type="catalytic activity">
    <reaction evidence="1">
        <text>ATP + protein L-histidine = ADP + protein N-phospho-L-histidine.</text>
        <dbReference type="EC" id="2.7.13.3"/>
    </reaction>
</comment>
<keyword evidence="5" id="KW-0547">Nucleotide-binding</keyword>
<feature type="domain" description="Histidine kinase/HSP90-like ATPase" evidence="10">
    <location>
        <begin position="354"/>
        <end position="445"/>
    </location>
</feature>
<dbReference type="GO" id="GO:0016020">
    <property type="term" value="C:membrane"/>
    <property type="evidence" value="ECO:0007669"/>
    <property type="project" value="InterPro"/>
</dbReference>
<dbReference type="InterPro" id="IPR011712">
    <property type="entry name" value="Sig_transdc_His_kin_sub3_dim/P"/>
</dbReference>
<proteinExistence type="predicted"/>
<dbReference type="EC" id="2.7.13.3" evidence="2"/>
<feature type="transmembrane region" description="Helical" evidence="9">
    <location>
        <begin position="147"/>
        <end position="165"/>
    </location>
</feature>
<dbReference type="Gene3D" id="3.30.565.10">
    <property type="entry name" value="Histidine kinase-like ATPase, C-terminal domain"/>
    <property type="match status" value="1"/>
</dbReference>
<dbReference type="Proteomes" id="UP000298468">
    <property type="component" value="Unassembled WGS sequence"/>
</dbReference>
<dbReference type="CDD" id="cd16917">
    <property type="entry name" value="HATPase_UhpB-NarQ-NarX-like"/>
    <property type="match status" value="1"/>
</dbReference>
<keyword evidence="8" id="KW-0902">Two-component regulatory system</keyword>